<evidence type="ECO:0000313" key="7">
    <source>
        <dbReference type="Proteomes" id="UP000006860"/>
    </source>
</evidence>
<dbReference type="GO" id="GO:0008236">
    <property type="term" value="F:serine-type peptidase activity"/>
    <property type="evidence" value="ECO:0007669"/>
    <property type="project" value="InterPro"/>
</dbReference>
<evidence type="ECO:0000256" key="2">
    <source>
        <dbReference type="ARBA" id="ARBA00022801"/>
    </source>
</evidence>
<dbReference type="AlphaFoldDB" id="F0SFD3"/>
<dbReference type="STRING" id="756272.Plabr_1729"/>
<dbReference type="Pfam" id="PF00326">
    <property type="entry name" value="Peptidase_S9"/>
    <property type="match status" value="1"/>
</dbReference>
<dbReference type="GO" id="GO:0004806">
    <property type="term" value="F:triacylglycerol lipase activity"/>
    <property type="evidence" value="ECO:0007669"/>
    <property type="project" value="TreeGrafter"/>
</dbReference>
<evidence type="ECO:0000313" key="6">
    <source>
        <dbReference type="EMBL" id="ADY59340.1"/>
    </source>
</evidence>
<evidence type="ECO:0000256" key="1">
    <source>
        <dbReference type="ARBA" id="ARBA00010515"/>
    </source>
</evidence>
<dbReference type="InterPro" id="IPR001375">
    <property type="entry name" value="Peptidase_S9_cat"/>
</dbReference>
<organism evidence="6 7">
    <name type="scientific">Rubinisphaera brasiliensis (strain ATCC 49424 / DSM 5305 / JCM 21570 / IAM 15109 / NBRC 103401 / IFAM 1448)</name>
    <name type="common">Planctomyces brasiliensis</name>
    <dbReference type="NCBI Taxonomy" id="756272"/>
    <lineage>
        <taxon>Bacteria</taxon>
        <taxon>Pseudomonadati</taxon>
        <taxon>Planctomycetota</taxon>
        <taxon>Planctomycetia</taxon>
        <taxon>Planctomycetales</taxon>
        <taxon>Planctomycetaceae</taxon>
        <taxon>Rubinisphaera</taxon>
    </lineage>
</organism>
<evidence type="ECO:0000256" key="3">
    <source>
        <dbReference type="SAM" id="SignalP"/>
    </source>
</evidence>
<dbReference type="SUPFAM" id="SSF53474">
    <property type="entry name" value="alpha/beta-Hydrolases"/>
    <property type="match status" value="2"/>
</dbReference>
<keyword evidence="3" id="KW-0732">Signal</keyword>
<dbReference type="Gene3D" id="3.40.50.1820">
    <property type="entry name" value="alpha/beta hydrolase"/>
    <property type="match status" value="2"/>
</dbReference>
<dbReference type="GO" id="GO:0006508">
    <property type="term" value="P:proteolysis"/>
    <property type="evidence" value="ECO:0007669"/>
    <property type="project" value="InterPro"/>
</dbReference>
<dbReference type="eggNOG" id="COG0657">
    <property type="taxonomic scope" value="Bacteria"/>
</dbReference>
<comment type="similarity">
    <text evidence="1">Belongs to the 'GDXG' lipolytic enzyme family.</text>
</comment>
<feature type="signal peptide" evidence="3">
    <location>
        <begin position="1"/>
        <end position="29"/>
    </location>
</feature>
<dbReference type="RefSeq" id="WP_013628067.1">
    <property type="nucleotide sequence ID" value="NC_015174.1"/>
</dbReference>
<dbReference type="HOGENOM" id="CLU_492469_0_0_0"/>
<protein>
    <submittedName>
        <fullName evidence="6">Carboxylesterase type B</fullName>
    </submittedName>
</protein>
<dbReference type="KEGG" id="pbs:Plabr_1729"/>
<dbReference type="PANTHER" id="PTHR48081:SF30">
    <property type="entry name" value="ACETYL-HYDROLASE LIPR-RELATED"/>
    <property type="match status" value="1"/>
</dbReference>
<dbReference type="EMBL" id="CP002546">
    <property type="protein sequence ID" value="ADY59340.1"/>
    <property type="molecule type" value="Genomic_DNA"/>
</dbReference>
<proteinExistence type="inferred from homology"/>
<evidence type="ECO:0000259" key="4">
    <source>
        <dbReference type="Pfam" id="PF00326"/>
    </source>
</evidence>
<gene>
    <name evidence="6" type="ordered locus">Plabr_1729</name>
</gene>
<accession>F0SFD3</accession>
<dbReference type="InterPro" id="IPR029058">
    <property type="entry name" value="AB_hydrolase_fold"/>
</dbReference>
<dbReference type="InterPro" id="IPR050300">
    <property type="entry name" value="GDXG_lipolytic_enzyme"/>
</dbReference>
<sequence>MPPVFVVSILTLSLSLILPAFSTSSGLLAADSTPATFAGKTGDWHGFTSYELEIAGKPVLVVAPEKPAEGQPWVWHGEFFGHKPAPDIELLKLGFHCVYMKIPDMLGSPDAVRYWDQCYEELTGKYGLAEQVGLVGLSRGGLYCYNWAAANPEKVSCIFGDAPVCDFKSWPGGRGAGKGSDRDWKLVLDRYGFDSEQDALAYSGNPVDNLKPLADAGVPLLHVYGDADEVVPCEENTELLAKRYRELGGNIQLIRKPGVKHHPHSLNDPTPIVEFIASAAGVPYGNPRRPRRDPVDQRAAKLQPSSRVVYKTVDDRELYLHVFNPEDLQAGDKRPCFVVIHGGGWTGGEPHRMSPFADHYRDQGLVGISVQYRLLNKGKGISVFDCISDTNDAVRFVRTHANTLNIDPEKIIVCGGSAGGHLAAETALYSEDSDSKVSAVPAALVLLFPVIDTSTEGYGNAKIGARWQEVSPAHQVDGKVPPTIIFHGTGDTVTPFQGAVAFQKAMEQHGNRCELVAHEGGRHGYLMSDETLLDETLRQSDEFLSSLNLLNNR</sequence>
<dbReference type="OrthoDB" id="234896at2"/>
<dbReference type="Proteomes" id="UP000006860">
    <property type="component" value="Chromosome"/>
</dbReference>
<keyword evidence="2" id="KW-0378">Hydrolase</keyword>
<feature type="chain" id="PRO_5003256920" evidence="3">
    <location>
        <begin position="30"/>
        <end position="553"/>
    </location>
</feature>
<keyword evidence="7" id="KW-1185">Reference proteome</keyword>
<reference evidence="7" key="1">
    <citation type="submission" date="2011-02" db="EMBL/GenBank/DDBJ databases">
        <title>The complete genome of Planctomyces brasiliensis DSM 5305.</title>
        <authorList>
            <person name="Lucas S."/>
            <person name="Copeland A."/>
            <person name="Lapidus A."/>
            <person name="Bruce D."/>
            <person name="Goodwin L."/>
            <person name="Pitluck S."/>
            <person name="Kyrpides N."/>
            <person name="Mavromatis K."/>
            <person name="Pagani I."/>
            <person name="Ivanova N."/>
            <person name="Ovchinnikova G."/>
            <person name="Lu M."/>
            <person name="Detter J.C."/>
            <person name="Han C."/>
            <person name="Land M."/>
            <person name="Hauser L."/>
            <person name="Markowitz V."/>
            <person name="Cheng J.-F."/>
            <person name="Hugenholtz P."/>
            <person name="Woyke T."/>
            <person name="Wu D."/>
            <person name="Tindall B."/>
            <person name="Pomrenke H.G."/>
            <person name="Brambilla E."/>
            <person name="Klenk H.-P."/>
            <person name="Eisen J.A."/>
        </authorList>
    </citation>
    <scope>NUCLEOTIDE SEQUENCE [LARGE SCALE GENOMIC DNA]</scope>
    <source>
        <strain evidence="7">ATCC 49424 / DSM 5305 / JCM 21570 / NBRC 103401 / IFAM 1448</strain>
    </source>
</reference>
<evidence type="ECO:0000259" key="5">
    <source>
        <dbReference type="Pfam" id="PF20434"/>
    </source>
</evidence>
<dbReference type="eggNOG" id="COG1506">
    <property type="taxonomic scope" value="Bacteria"/>
</dbReference>
<dbReference type="InterPro" id="IPR049492">
    <property type="entry name" value="BD-FAE-like_dom"/>
</dbReference>
<name>F0SFD3_RUBBR</name>
<feature type="domain" description="BD-FAE-like" evidence="5">
    <location>
        <begin position="330"/>
        <end position="505"/>
    </location>
</feature>
<dbReference type="PANTHER" id="PTHR48081">
    <property type="entry name" value="AB HYDROLASE SUPERFAMILY PROTEIN C4A8.06C"/>
    <property type="match status" value="1"/>
</dbReference>
<feature type="domain" description="Peptidase S9 prolyl oligopeptidase catalytic" evidence="4">
    <location>
        <begin position="126"/>
        <end position="262"/>
    </location>
</feature>
<dbReference type="Pfam" id="PF20434">
    <property type="entry name" value="BD-FAE"/>
    <property type="match status" value="1"/>
</dbReference>